<protein>
    <submittedName>
        <fullName evidence="1">Uncharacterized protein</fullName>
    </submittedName>
</protein>
<name>A0A2P6CC96_9FLAO</name>
<reference evidence="1 2" key="1">
    <citation type="submission" date="2016-12" db="EMBL/GenBank/DDBJ databases">
        <title>Trade-off between light-utilization and light-protection in marine flavobacteria.</title>
        <authorList>
            <person name="Kumagai Y."/>
            <person name="Yoshizawa S."/>
            <person name="Kogure K."/>
            <person name="Iwasaki W."/>
        </authorList>
    </citation>
    <scope>NUCLEOTIDE SEQUENCE [LARGE SCALE GENOMIC DNA]</scope>
    <source>
        <strain evidence="1 2">KCTC 12100</strain>
    </source>
</reference>
<comment type="caution">
    <text evidence="1">The sequence shown here is derived from an EMBL/GenBank/DDBJ whole genome shotgun (WGS) entry which is preliminary data.</text>
</comment>
<evidence type="ECO:0000313" key="2">
    <source>
        <dbReference type="Proteomes" id="UP000247345"/>
    </source>
</evidence>
<dbReference type="AlphaFoldDB" id="A0A2P6CC96"/>
<evidence type="ECO:0000313" key="1">
    <source>
        <dbReference type="EMBL" id="PQJ72527.1"/>
    </source>
</evidence>
<dbReference type="EMBL" id="MSCK01000001">
    <property type="protein sequence ID" value="PQJ72527.1"/>
    <property type="molecule type" value="Genomic_DNA"/>
</dbReference>
<keyword evidence="2" id="KW-1185">Reference proteome</keyword>
<organism evidence="1 2">
    <name type="scientific">Polaribacter butkevichii</name>
    <dbReference type="NCBI Taxonomy" id="218490"/>
    <lineage>
        <taxon>Bacteria</taxon>
        <taxon>Pseudomonadati</taxon>
        <taxon>Bacteroidota</taxon>
        <taxon>Flavobacteriia</taxon>
        <taxon>Flavobacteriales</taxon>
        <taxon>Flavobacteriaceae</taxon>
    </lineage>
</organism>
<dbReference type="Proteomes" id="UP000247345">
    <property type="component" value="Unassembled WGS sequence"/>
</dbReference>
<gene>
    <name evidence="1" type="ORF">BTO14_04340</name>
</gene>
<proteinExistence type="predicted"/>
<sequence length="208" mass="24398">MSSCAIIFPKVFQRKPANFSLENLWFNTQLDYHKNARYLLNTTQLSYNAFRSDAYNEQLLNFISKKLGNNTLTRETYKTADGKIIIPFKIEYDLTKENIELLQKTTDLDYVILSKILTPDLINKSKDPQYDSLKYRSGVLAGSVVFFKIFDIKNNNVLIEMSCKSSVYDDEQFNFDTNSYEKDTRISTYKSEDQLIKKSFKRIFSRIE</sequence>
<accession>A0A2P6CC96</accession>